<keyword evidence="2" id="KW-1185">Reference proteome</keyword>
<evidence type="ECO:0000313" key="1">
    <source>
        <dbReference type="EMBL" id="KAG9396555.1"/>
    </source>
</evidence>
<protein>
    <submittedName>
        <fullName evidence="1">Uncharacterized protein</fullName>
    </submittedName>
</protein>
<comment type="caution">
    <text evidence="1">The sequence shown here is derived from an EMBL/GenBank/DDBJ whole genome shotgun (WGS) entry which is preliminary data.</text>
</comment>
<name>A0A8J6B1P3_9EUKA</name>
<dbReference type="Proteomes" id="UP000717585">
    <property type="component" value="Unassembled WGS sequence"/>
</dbReference>
<sequence length="184" mass="20046">MENNSTIVLSMGDRQVISGSNDYGQLGLGHTHQMTGFEALPFRVDQIMPFHYSTEFNVFLSGGQLLFTGLVTAPTVLSGLLPGFSKDDDCLTATPLRFPESARAFCCYDNKLIWVSEGRTHVSHTMADGPGRTFTVPFEVVAVADSAPIRLRHASGQWFSADMAECDVPVAWATITPVSVDAWV</sequence>
<proteinExistence type="predicted"/>
<gene>
    <name evidence="1" type="ORF">J8273_1563</name>
</gene>
<accession>A0A8J6B1P3</accession>
<reference evidence="1" key="1">
    <citation type="submission" date="2021-05" db="EMBL/GenBank/DDBJ databases">
        <title>A free-living protist that lacks canonical eukaryotic 1 DNA replication and segregation systems.</title>
        <authorList>
            <person name="Salas-Leiva D.E."/>
            <person name="Tromer E.C."/>
            <person name="Curtis B.A."/>
            <person name="Jerlstrom-Hultqvist J."/>
            <person name="Kolisko M."/>
            <person name="Yi Z."/>
            <person name="Salas-Leiva J.S."/>
            <person name="Gallot-Lavallee L."/>
            <person name="Kops G.J.P.L."/>
            <person name="Archibald J.M."/>
            <person name="Simpson A.G.B."/>
            <person name="Roger A.J."/>
        </authorList>
    </citation>
    <scope>NUCLEOTIDE SEQUENCE</scope>
    <source>
        <strain evidence="1">BICM</strain>
    </source>
</reference>
<organism evidence="1 2">
    <name type="scientific">Carpediemonas membranifera</name>
    <dbReference type="NCBI Taxonomy" id="201153"/>
    <lineage>
        <taxon>Eukaryota</taxon>
        <taxon>Metamonada</taxon>
        <taxon>Carpediemonas-like organisms</taxon>
        <taxon>Carpediemonas</taxon>
    </lineage>
</organism>
<dbReference type="AlphaFoldDB" id="A0A8J6B1P3"/>
<evidence type="ECO:0000313" key="2">
    <source>
        <dbReference type="Proteomes" id="UP000717585"/>
    </source>
</evidence>
<dbReference type="EMBL" id="JAHDYR010000005">
    <property type="protein sequence ID" value="KAG9396555.1"/>
    <property type="molecule type" value="Genomic_DNA"/>
</dbReference>
<dbReference type="OrthoDB" id="10256179at2759"/>